<accession>A0A6P7RCQ9</accession>
<dbReference type="RefSeq" id="XP_029338482.1">
    <property type="nucleotide sequence ID" value="XM_029482622.1"/>
</dbReference>
<evidence type="ECO:0000313" key="3">
    <source>
        <dbReference type="RefSeq" id="XP_029338482.1"/>
    </source>
</evidence>
<feature type="compositionally biased region" description="Basic and acidic residues" evidence="1">
    <location>
        <begin position="245"/>
        <end position="257"/>
    </location>
</feature>
<feature type="compositionally biased region" description="Basic residues" evidence="1">
    <location>
        <begin position="266"/>
        <end position="275"/>
    </location>
</feature>
<dbReference type="GeneID" id="115032147"/>
<proteinExistence type="predicted"/>
<gene>
    <name evidence="3" type="primary">LOC115032147</name>
</gene>
<evidence type="ECO:0000313" key="2">
    <source>
        <dbReference type="Proteomes" id="UP000515126"/>
    </source>
</evidence>
<organism evidence="2 3">
    <name type="scientific">Mus caroli</name>
    <name type="common">Ryukyu mouse</name>
    <name type="synonym">Ricefield mouse</name>
    <dbReference type="NCBI Taxonomy" id="10089"/>
    <lineage>
        <taxon>Eukaryota</taxon>
        <taxon>Metazoa</taxon>
        <taxon>Chordata</taxon>
        <taxon>Craniata</taxon>
        <taxon>Vertebrata</taxon>
        <taxon>Euteleostomi</taxon>
        <taxon>Mammalia</taxon>
        <taxon>Eutheria</taxon>
        <taxon>Euarchontoglires</taxon>
        <taxon>Glires</taxon>
        <taxon>Rodentia</taxon>
        <taxon>Myomorpha</taxon>
        <taxon>Muroidea</taxon>
        <taxon>Muridae</taxon>
        <taxon>Murinae</taxon>
        <taxon>Mus</taxon>
        <taxon>Mus</taxon>
    </lineage>
</organism>
<sequence>MCKNWIYLKVVMNINGEGWLSSRAPARSSQASSHLGGLSAPGLSLRRRVRPTSASPGQGSARVSAISPVRPGPGRLSPPGHSGPWTPASGDGRGPGRPPPRRQGLQRSASPTRGAGSRPTCRGRAGTDAGGLRPASAARRGVARTWLSPQHQAIAAAAILPSTPCRRRRRRRPPRVSRMWAFPGVACAGAEDWGLQAAPLGPGASAPFVASRPRLTRSPASLSWGECSPESGVCTTRFWLCTETRARRGERGSHQERAVNGAPRPRTSRGKMSRA</sequence>
<dbReference type="Proteomes" id="UP000515126">
    <property type="component" value="Chromosome 10"/>
</dbReference>
<reference evidence="3" key="1">
    <citation type="submission" date="2025-08" db="UniProtKB">
        <authorList>
            <consortium name="RefSeq"/>
        </authorList>
    </citation>
    <scope>IDENTIFICATION</scope>
</reference>
<dbReference type="AlphaFoldDB" id="A0A6P7RCQ9"/>
<evidence type="ECO:0000256" key="1">
    <source>
        <dbReference type="SAM" id="MobiDB-lite"/>
    </source>
</evidence>
<name>A0A6P7RCQ9_MUSCR</name>
<feature type="region of interest" description="Disordered" evidence="1">
    <location>
        <begin position="245"/>
        <end position="275"/>
    </location>
</feature>
<dbReference type="KEGG" id="mcal:115032147"/>
<protein>
    <submittedName>
        <fullName evidence="3">Serine/arginine repetitive matrix protein 2-like</fullName>
    </submittedName>
</protein>
<feature type="region of interest" description="Disordered" evidence="1">
    <location>
        <begin position="28"/>
        <end position="137"/>
    </location>
</feature>
<keyword evidence="2" id="KW-1185">Reference proteome</keyword>